<feature type="repeat" description="ANK" evidence="7">
    <location>
        <begin position="393"/>
        <end position="425"/>
    </location>
</feature>
<evidence type="ECO:0000256" key="4">
    <source>
        <dbReference type="ARBA" id="ARBA00022989"/>
    </source>
</evidence>
<dbReference type="GO" id="GO:0046873">
    <property type="term" value="F:metal ion transmembrane transporter activity"/>
    <property type="evidence" value="ECO:0007669"/>
    <property type="project" value="InterPro"/>
</dbReference>
<dbReference type="OrthoDB" id="9977941at2759"/>
<feature type="compositionally biased region" description="Polar residues" evidence="8">
    <location>
        <begin position="1059"/>
        <end position="1070"/>
    </location>
</feature>
<dbReference type="InterPro" id="IPR051070">
    <property type="entry name" value="NF-kappa-B_inhibitor"/>
</dbReference>
<dbReference type="InterPro" id="IPR002110">
    <property type="entry name" value="Ankyrin_rpt"/>
</dbReference>
<reference evidence="10" key="1">
    <citation type="submission" date="2021-07" db="EMBL/GenBank/DDBJ databases">
        <authorList>
            <person name="Branca A.L. A."/>
        </authorList>
    </citation>
    <scope>NUCLEOTIDE SEQUENCE</scope>
</reference>
<protein>
    <submittedName>
        <fullName evidence="10">Uncharacterized protein</fullName>
    </submittedName>
</protein>
<dbReference type="Gene3D" id="1.20.58.340">
    <property type="entry name" value="Magnesium transport protein CorA, transmembrane region"/>
    <property type="match status" value="1"/>
</dbReference>
<comment type="subcellular location">
    <subcellularLocation>
        <location evidence="1">Membrane</location>
        <topology evidence="1">Multi-pass membrane protein</topology>
    </subcellularLocation>
</comment>
<dbReference type="GO" id="GO:0071356">
    <property type="term" value="P:cellular response to tumor necrosis factor"/>
    <property type="evidence" value="ECO:0007669"/>
    <property type="project" value="TreeGrafter"/>
</dbReference>
<comment type="caution">
    <text evidence="10">The sequence shown here is derived from an EMBL/GenBank/DDBJ whole genome shotgun (WGS) entry which is preliminary data.</text>
</comment>
<feature type="repeat" description="ANK" evidence="7">
    <location>
        <begin position="125"/>
        <end position="157"/>
    </location>
</feature>
<name>A0A9W4MRW9_PENNA</name>
<dbReference type="AlphaFoldDB" id="A0A9W4MRW9"/>
<dbReference type="PANTHER" id="PTHR46680:SF3">
    <property type="entry name" value="NF-KAPPA-B INHIBITOR CACTUS"/>
    <property type="match status" value="1"/>
</dbReference>
<evidence type="ECO:0000313" key="10">
    <source>
        <dbReference type="EMBL" id="CAG8098366.1"/>
    </source>
</evidence>
<feature type="repeat" description="ANK" evidence="7">
    <location>
        <begin position="92"/>
        <end position="124"/>
    </location>
</feature>
<feature type="transmembrane region" description="Helical" evidence="9">
    <location>
        <begin position="1018"/>
        <end position="1036"/>
    </location>
</feature>
<dbReference type="InterPro" id="IPR002523">
    <property type="entry name" value="MgTranspt_CorA/ZnTranspt_ZntB"/>
</dbReference>
<dbReference type="InterPro" id="IPR036770">
    <property type="entry name" value="Ankyrin_rpt-contain_sf"/>
</dbReference>
<proteinExistence type="predicted"/>
<evidence type="ECO:0000256" key="7">
    <source>
        <dbReference type="PROSITE-ProRule" id="PRU00023"/>
    </source>
</evidence>
<evidence type="ECO:0000256" key="9">
    <source>
        <dbReference type="SAM" id="Phobius"/>
    </source>
</evidence>
<dbReference type="PROSITE" id="PS50088">
    <property type="entry name" value="ANK_REPEAT"/>
    <property type="match status" value="7"/>
</dbReference>
<gene>
    <name evidence="10" type="ORF">PNAL_LOCUS4616</name>
</gene>
<keyword evidence="3" id="KW-0677">Repeat</keyword>
<keyword evidence="4 9" id="KW-1133">Transmembrane helix</keyword>
<evidence type="ECO:0000256" key="6">
    <source>
        <dbReference type="ARBA" id="ARBA00023136"/>
    </source>
</evidence>
<feature type="repeat" description="ANK" evidence="7">
    <location>
        <begin position="652"/>
        <end position="675"/>
    </location>
</feature>
<dbReference type="GO" id="GO:0051059">
    <property type="term" value="F:NF-kappaB binding"/>
    <property type="evidence" value="ECO:0007669"/>
    <property type="project" value="TreeGrafter"/>
</dbReference>
<dbReference type="PANTHER" id="PTHR46680">
    <property type="entry name" value="NF-KAPPA-B INHIBITOR ALPHA"/>
    <property type="match status" value="1"/>
</dbReference>
<dbReference type="SMART" id="SM00248">
    <property type="entry name" value="ANK"/>
    <property type="match status" value="14"/>
</dbReference>
<dbReference type="Pfam" id="PF00023">
    <property type="entry name" value="Ank"/>
    <property type="match status" value="2"/>
</dbReference>
<dbReference type="Pfam" id="PF01544">
    <property type="entry name" value="CorA"/>
    <property type="match status" value="1"/>
</dbReference>
<feature type="repeat" description="ANK" evidence="7">
    <location>
        <begin position="460"/>
        <end position="492"/>
    </location>
</feature>
<dbReference type="PRINTS" id="PR01415">
    <property type="entry name" value="ANKYRIN"/>
</dbReference>
<keyword evidence="6 9" id="KW-0472">Membrane</keyword>
<feature type="repeat" description="ANK" evidence="7">
    <location>
        <begin position="258"/>
        <end position="290"/>
    </location>
</feature>
<evidence type="ECO:0000313" key="11">
    <source>
        <dbReference type="Proteomes" id="UP001153461"/>
    </source>
</evidence>
<keyword evidence="2 9" id="KW-0812">Transmembrane</keyword>
<sequence length="1070" mass="121379">METTPSDNDISRETMLRIQQDFLSAIISVTRKRKMKVIGNIRRLKKYLENQYLDFNFQIDGVSPLAQATVKFGVLEKLLQVERVDLNFRTCDGRTSLYSAIMLPQTDSMNLLMSKGAELEPKDNHGRTPLSLAAELGRIDHLKLLVESNVNINSTDERGWSPLFWAISSKQNHVVEYLLSRRGIAVGEKDVYGRTPFVIAAQAENAESLRLLTNVAVTTKEYFNIEGSPLAWAILQKDITTVRICLQADCRLGIRQVSGRTPLSIATEVGSSDIARLLIETGANPNAADETTWPILKYLSFEGYMPSDSFLRYVDCSISNASPNSTGEKPLPLATETDNIGVMKLLLEAGADVNTCDTAGLTALAWAVKRKLEPAVRLLLAYPETEVDCRDDHGRTPFSMAAQLGDVHILKEIAQRSPDTNTEDEHQRTPLILATKNKHESAAEFLLNLPETRIDHQDDQGRTAFSFAAENELVETMQMLLEKEADPHIVDSHGCTSFWWFLNARKQWLDSLENAKFAEVNPFRLQALVRALPTPNKQDPSGRNWFSWAASYGDEEIVEYFLLDDGKVDVNIRDNTQEPFSKTPLIWALENEGKAMTELLKLRDHLSMHTIIEELHSPRKGHSENGDRKKKLFTLIKALANTGYNLNQPDSNGRTPLHLACLYEDEEVVLTLVRKADQNSKDHNAKIPLQYALAARNMKIVNLLLDARGAEISSISSQEWFNLRAERPSWVQITKRIQREGFDLELVDNPQCDWLPRARESRLCLCRTDSTWSRFLLHFGIHDIMMDHNTYLKHSHSEFGHRSFTYIWVNFPIEEEEESARVRCPWGIAWISSKTTEGLADGFISTLPSACIPQNSADFVGQFLTFLYHEWKNLCTNASKRVEELRGDQVRKKGRSFNLVNRLAKNSQSRARLRQCLQSHVEQLRDMVNIDPSFNLEQKSRIIAAIDDLAQVVTTKLDHLEQAIRELLQIELAWVSTNESASFKRLSWITFVFLPLMFVSSLFGMNVDLLQNNPDWKWYLLFGGLSLILTGTLWMASKFFPVPLQKQTSRAPRKHSHKNGASSKATSSMC</sequence>
<evidence type="ECO:0000256" key="3">
    <source>
        <dbReference type="ARBA" id="ARBA00022737"/>
    </source>
</evidence>
<evidence type="ECO:0000256" key="2">
    <source>
        <dbReference type="ARBA" id="ARBA00022692"/>
    </source>
</evidence>
<dbReference type="EMBL" id="CAJVNV010000186">
    <property type="protein sequence ID" value="CAG8098366.1"/>
    <property type="molecule type" value="Genomic_DNA"/>
</dbReference>
<dbReference type="Proteomes" id="UP001153461">
    <property type="component" value="Unassembled WGS sequence"/>
</dbReference>
<feature type="repeat" description="ANK" evidence="7">
    <location>
        <begin position="326"/>
        <end position="358"/>
    </location>
</feature>
<evidence type="ECO:0000256" key="8">
    <source>
        <dbReference type="SAM" id="MobiDB-lite"/>
    </source>
</evidence>
<dbReference type="InterPro" id="IPR045863">
    <property type="entry name" value="CorA_TM1_TM2"/>
</dbReference>
<dbReference type="SUPFAM" id="SSF144083">
    <property type="entry name" value="Magnesium transport protein CorA, transmembrane region"/>
    <property type="match status" value="1"/>
</dbReference>
<dbReference type="GO" id="GO:0005829">
    <property type="term" value="C:cytosol"/>
    <property type="evidence" value="ECO:0007669"/>
    <property type="project" value="TreeGrafter"/>
</dbReference>
<dbReference type="PROSITE" id="PS50297">
    <property type="entry name" value="ANK_REP_REGION"/>
    <property type="match status" value="6"/>
</dbReference>
<evidence type="ECO:0000256" key="5">
    <source>
        <dbReference type="ARBA" id="ARBA00023043"/>
    </source>
</evidence>
<organism evidence="10 11">
    <name type="scientific">Penicillium nalgiovense</name>
    <dbReference type="NCBI Taxonomy" id="60175"/>
    <lineage>
        <taxon>Eukaryota</taxon>
        <taxon>Fungi</taxon>
        <taxon>Dikarya</taxon>
        <taxon>Ascomycota</taxon>
        <taxon>Pezizomycotina</taxon>
        <taxon>Eurotiomycetes</taxon>
        <taxon>Eurotiomycetidae</taxon>
        <taxon>Eurotiales</taxon>
        <taxon>Aspergillaceae</taxon>
        <taxon>Penicillium</taxon>
    </lineage>
</organism>
<dbReference type="Gene3D" id="1.25.40.20">
    <property type="entry name" value="Ankyrin repeat-containing domain"/>
    <property type="match status" value="4"/>
</dbReference>
<dbReference type="GO" id="GO:0016020">
    <property type="term" value="C:membrane"/>
    <property type="evidence" value="ECO:0007669"/>
    <property type="project" value="UniProtKB-SubCell"/>
</dbReference>
<dbReference type="Pfam" id="PF12796">
    <property type="entry name" value="Ank_2"/>
    <property type="match status" value="5"/>
</dbReference>
<feature type="region of interest" description="Disordered" evidence="8">
    <location>
        <begin position="1048"/>
        <end position="1070"/>
    </location>
</feature>
<dbReference type="SUPFAM" id="SSF48403">
    <property type="entry name" value="Ankyrin repeat"/>
    <property type="match status" value="3"/>
</dbReference>
<feature type="transmembrane region" description="Helical" evidence="9">
    <location>
        <begin position="986"/>
        <end position="1006"/>
    </location>
</feature>
<accession>A0A9W4MRW9</accession>
<keyword evidence="5 7" id="KW-0040">ANK repeat</keyword>
<evidence type="ECO:0000256" key="1">
    <source>
        <dbReference type="ARBA" id="ARBA00004141"/>
    </source>
</evidence>